<organism evidence="5 6">
    <name type="scientific">Lingula anatina</name>
    <name type="common">Brachiopod</name>
    <name type="synonym">Lingula unguis</name>
    <dbReference type="NCBI Taxonomy" id="7574"/>
    <lineage>
        <taxon>Eukaryota</taxon>
        <taxon>Metazoa</taxon>
        <taxon>Spiralia</taxon>
        <taxon>Lophotrochozoa</taxon>
        <taxon>Brachiopoda</taxon>
        <taxon>Linguliformea</taxon>
        <taxon>Lingulata</taxon>
        <taxon>Lingulida</taxon>
        <taxon>Linguloidea</taxon>
        <taxon>Lingulidae</taxon>
        <taxon>Lingula</taxon>
    </lineage>
</organism>
<feature type="transmembrane region" description="Helical" evidence="3">
    <location>
        <begin position="7"/>
        <end position="28"/>
    </location>
</feature>
<dbReference type="GO" id="GO:0022857">
    <property type="term" value="F:transmembrane transporter activity"/>
    <property type="evidence" value="ECO:0007669"/>
    <property type="project" value="InterPro"/>
</dbReference>
<dbReference type="RefSeq" id="XP_013398887.1">
    <property type="nucleotide sequence ID" value="XM_013543433.1"/>
</dbReference>
<evidence type="ECO:0000256" key="1">
    <source>
        <dbReference type="ARBA" id="ARBA00004141"/>
    </source>
</evidence>
<dbReference type="Gene3D" id="1.20.1250.20">
    <property type="entry name" value="MFS general substrate transporter like domains"/>
    <property type="match status" value="2"/>
</dbReference>
<feature type="domain" description="Major facilitator superfamily (MFS) profile" evidence="4">
    <location>
        <begin position="252"/>
        <end position="511"/>
    </location>
</feature>
<keyword evidence="3" id="KW-0472">Membrane</keyword>
<feature type="transmembrane region" description="Helical" evidence="3">
    <location>
        <begin position="408"/>
        <end position="433"/>
    </location>
</feature>
<dbReference type="AlphaFoldDB" id="A0A1S3IKZ4"/>
<evidence type="ECO:0000313" key="5">
    <source>
        <dbReference type="Proteomes" id="UP000085678"/>
    </source>
</evidence>
<feature type="transmembrane region" description="Helical" evidence="3">
    <location>
        <begin position="319"/>
        <end position="341"/>
    </location>
</feature>
<dbReference type="OrthoDB" id="6499973at2759"/>
<gene>
    <name evidence="6 7" type="primary">LOC106165269</name>
</gene>
<keyword evidence="3" id="KW-1133">Transmembrane helix</keyword>
<feature type="transmembrane region" description="Helical" evidence="3">
    <location>
        <begin position="380"/>
        <end position="402"/>
    </location>
</feature>
<dbReference type="RefSeq" id="XP_013398888.1">
    <property type="nucleotide sequence ID" value="XM_013543434.1"/>
</dbReference>
<feature type="transmembrane region" description="Helical" evidence="3">
    <location>
        <begin position="347"/>
        <end position="368"/>
    </location>
</feature>
<evidence type="ECO:0000313" key="7">
    <source>
        <dbReference type="RefSeq" id="XP_013398888.1"/>
    </source>
</evidence>
<keyword evidence="3" id="KW-0812">Transmembrane</keyword>
<keyword evidence="5" id="KW-1185">Reference proteome</keyword>
<proteinExistence type="predicted"/>
<dbReference type="InterPro" id="IPR011701">
    <property type="entry name" value="MFS"/>
</dbReference>
<sequence length="511" mass="55899">MKKWGWLVVVGAIILRLCIHAVMTSYGVFLEYFICKFPSSPVAFLESIGGIAYGISAMGAPISLALYRKYKTRRVVITGVFAASLGFALTGTVQSAGAIFVTYGILLGIGALLTNNTPLFLIAQYFKPENRYYVLATSLPVPSIAFALEPLIRGIGSHNAFAVLAVNAFIWGTLAALAMEENENDVPKNESGSEDVCEHKNTVFQATKENDKDMEEQVGDTDLGLIDSNKASTGNTESEKSPAPSKTLVVCTSVLIFLTLFLRGAVVHSLPFIMVKHLVQEFNITSFLAASTVTFFNVSDLCGRLTVAFIGDRLFKGHLVEMCVVCALLLGAGCLAARFAVQFYQMLIFNIGAGYTMGFISGTRYSTVAEALDHWYADDLYSVSRVGAGLGAIVGNLVAGALYDVTGSYRICFVVNLGFCLLVAMGFGTLMLLRDRFLRRTHLLHSEGTVESSLQKGNNENVTWTKKLHFELLSQFVQIRRKCREKSDEKIPLNDMDSKVKYHTDNNSSLE</sequence>
<feature type="transmembrane region" description="Helical" evidence="3">
    <location>
        <begin position="48"/>
        <end position="67"/>
    </location>
</feature>
<feature type="transmembrane region" description="Helical" evidence="3">
    <location>
        <begin position="99"/>
        <end position="120"/>
    </location>
</feature>
<name>A0A1S3IKZ4_LINAN</name>
<dbReference type="PANTHER" id="PTHR11360">
    <property type="entry name" value="MONOCARBOXYLATE TRANSPORTER"/>
    <property type="match status" value="1"/>
</dbReference>
<dbReference type="InterPro" id="IPR050327">
    <property type="entry name" value="Proton-linked_MCT"/>
</dbReference>
<evidence type="ECO:0000313" key="6">
    <source>
        <dbReference type="RefSeq" id="XP_013398887.1"/>
    </source>
</evidence>
<feature type="transmembrane region" description="Helical" evidence="3">
    <location>
        <begin position="247"/>
        <end position="266"/>
    </location>
</feature>
<dbReference type="InterPro" id="IPR036259">
    <property type="entry name" value="MFS_trans_sf"/>
</dbReference>
<evidence type="ECO:0000256" key="3">
    <source>
        <dbReference type="SAM" id="Phobius"/>
    </source>
</evidence>
<dbReference type="GO" id="GO:0016020">
    <property type="term" value="C:membrane"/>
    <property type="evidence" value="ECO:0007669"/>
    <property type="project" value="UniProtKB-SubCell"/>
</dbReference>
<dbReference type="KEGG" id="lak:106165269"/>
<feature type="region of interest" description="Disordered" evidence="2">
    <location>
        <begin position="224"/>
        <end position="243"/>
    </location>
</feature>
<dbReference type="Proteomes" id="UP000085678">
    <property type="component" value="Unplaced"/>
</dbReference>
<dbReference type="Pfam" id="PF07690">
    <property type="entry name" value="MFS_1"/>
    <property type="match status" value="1"/>
</dbReference>
<dbReference type="OMA" id="FLEYFIC"/>
<dbReference type="PROSITE" id="PS50850">
    <property type="entry name" value="MFS"/>
    <property type="match status" value="1"/>
</dbReference>
<evidence type="ECO:0000256" key="2">
    <source>
        <dbReference type="SAM" id="MobiDB-lite"/>
    </source>
</evidence>
<dbReference type="GeneID" id="106165269"/>
<dbReference type="PANTHER" id="PTHR11360:SF284">
    <property type="entry name" value="EG:103B4.3 PROTEIN-RELATED"/>
    <property type="match status" value="1"/>
</dbReference>
<feature type="transmembrane region" description="Helical" evidence="3">
    <location>
        <begin position="74"/>
        <end position="93"/>
    </location>
</feature>
<protein>
    <submittedName>
        <fullName evidence="6 7">Monocarboxylate transporter 7</fullName>
    </submittedName>
</protein>
<evidence type="ECO:0000259" key="4">
    <source>
        <dbReference type="PROSITE" id="PS50850"/>
    </source>
</evidence>
<accession>A0A1S3IKZ4</accession>
<reference evidence="6 7" key="1">
    <citation type="submission" date="2025-04" db="UniProtKB">
        <authorList>
            <consortium name="RefSeq"/>
        </authorList>
    </citation>
    <scope>IDENTIFICATION</scope>
    <source>
        <tissue evidence="6 7">Gonads</tissue>
    </source>
</reference>
<dbReference type="SUPFAM" id="SSF103473">
    <property type="entry name" value="MFS general substrate transporter"/>
    <property type="match status" value="1"/>
</dbReference>
<comment type="subcellular location">
    <subcellularLocation>
        <location evidence="1">Membrane</location>
        <topology evidence="1">Multi-pass membrane protein</topology>
    </subcellularLocation>
</comment>
<dbReference type="InterPro" id="IPR020846">
    <property type="entry name" value="MFS_dom"/>
</dbReference>